<sequence length="134" mass="14814">MAAAVDEDEFGYAPSPLVSQIPESPQKGAQPITGDYSKDKELVECVKRITPRCGDAVFLYVYAGEAFPSRHCCEKLVSAGRQCHERMIERIAKAVPEYRDRIISDPRNEKLWTYCLTGAGARVSSLSPSPSPSY</sequence>
<comment type="caution">
    <text evidence="1">The sequence shown here is derived from an EMBL/GenBank/DDBJ whole genome shotgun (WGS) entry which is preliminary data.</text>
</comment>
<organism evidence="1 2">
    <name type="scientific">Melastoma candidum</name>
    <dbReference type="NCBI Taxonomy" id="119954"/>
    <lineage>
        <taxon>Eukaryota</taxon>
        <taxon>Viridiplantae</taxon>
        <taxon>Streptophyta</taxon>
        <taxon>Embryophyta</taxon>
        <taxon>Tracheophyta</taxon>
        <taxon>Spermatophyta</taxon>
        <taxon>Magnoliopsida</taxon>
        <taxon>eudicotyledons</taxon>
        <taxon>Gunneridae</taxon>
        <taxon>Pentapetalae</taxon>
        <taxon>rosids</taxon>
        <taxon>malvids</taxon>
        <taxon>Myrtales</taxon>
        <taxon>Melastomataceae</taxon>
        <taxon>Melastomatoideae</taxon>
        <taxon>Melastomateae</taxon>
        <taxon>Melastoma</taxon>
    </lineage>
</organism>
<protein>
    <submittedName>
        <fullName evidence="1">Uncharacterized protein</fullName>
    </submittedName>
</protein>
<dbReference type="Proteomes" id="UP001057402">
    <property type="component" value="Chromosome 12"/>
</dbReference>
<dbReference type="EMBL" id="CM042891">
    <property type="protein sequence ID" value="KAI4304803.1"/>
    <property type="molecule type" value="Genomic_DNA"/>
</dbReference>
<reference evidence="2" key="1">
    <citation type="journal article" date="2023" name="Front. Plant Sci.">
        <title>Chromosomal-level genome assembly of Melastoma candidum provides insights into trichome evolution.</title>
        <authorList>
            <person name="Zhong Y."/>
            <person name="Wu W."/>
            <person name="Sun C."/>
            <person name="Zou P."/>
            <person name="Liu Y."/>
            <person name="Dai S."/>
            <person name="Zhou R."/>
        </authorList>
    </citation>
    <scope>NUCLEOTIDE SEQUENCE [LARGE SCALE GENOMIC DNA]</scope>
</reference>
<evidence type="ECO:0000313" key="1">
    <source>
        <dbReference type="EMBL" id="KAI4304803.1"/>
    </source>
</evidence>
<gene>
    <name evidence="1" type="ORF">MLD38_040270</name>
</gene>
<keyword evidence="2" id="KW-1185">Reference proteome</keyword>
<evidence type="ECO:0000313" key="2">
    <source>
        <dbReference type="Proteomes" id="UP001057402"/>
    </source>
</evidence>
<name>A0ACB9L5G6_9MYRT</name>
<proteinExistence type="predicted"/>
<accession>A0ACB9L5G6</accession>